<dbReference type="EMBL" id="CP001140">
    <property type="protein sequence ID" value="ACL11148.1"/>
    <property type="molecule type" value="Genomic_DNA"/>
</dbReference>
<evidence type="ECO:0000313" key="2">
    <source>
        <dbReference type="Proteomes" id="UP000006903"/>
    </source>
</evidence>
<dbReference type="AlphaFoldDB" id="B8D4W7"/>
<evidence type="ECO:0000313" key="1">
    <source>
        <dbReference type="EMBL" id="ACL11148.1"/>
    </source>
</evidence>
<dbReference type="eggNOG" id="arCOG08855">
    <property type="taxonomic scope" value="Archaea"/>
</dbReference>
<dbReference type="STRING" id="490899.DKAM_0822"/>
<dbReference type="KEGG" id="dka:DKAM_0822"/>
<dbReference type="Proteomes" id="UP000006903">
    <property type="component" value="Chromosome"/>
</dbReference>
<dbReference type="HOGENOM" id="CLU_929389_0_0_2"/>
<organism evidence="1 2">
    <name type="scientific">Desulfurococcus amylolyticus (strain DSM 18924 / JCM 16383 / VKM B-2413 / 1221n)</name>
    <name type="common">Desulfurococcus kamchatkensis</name>
    <dbReference type="NCBI Taxonomy" id="490899"/>
    <lineage>
        <taxon>Archaea</taxon>
        <taxon>Thermoproteota</taxon>
        <taxon>Thermoprotei</taxon>
        <taxon>Desulfurococcales</taxon>
        <taxon>Desulfurococcaceae</taxon>
        <taxon>Desulfurococcus</taxon>
    </lineage>
</organism>
<accession>B8D4W7</accession>
<gene>
    <name evidence="1" type="ordered locus">DKAM_0822</name>
</gene>
<name>B8D4W7_DESA1</name>
<dbReference type="GeneID" id="7170972"/>
<dbReference type="RefSeq" id="WP_012608489.1">
    <property type="nucleotide sequence ID" value="NC_011766.1"/>
</dbReference>
<protein>
    <submittedName>
        <fullName evidence="1">Uncharacterized protein</fullName>
    </submittedName>
</protein>
<reference evidence="1 2" key="1">
    <citation type="journal article" date="2009" name="J. Bacteriol.">
        <title>Complete genome sequence of the anaerobic, protein-degrading hyperthermophilic crenarchaeon Desulfurococcus kamchatkensis.</title>
        <authorList>
            <person name="Ravin N.V."/>
            <person name="Mardanov A.V."/>
            <person name="Beletsky A.V."/>
            <person name="Kublanov I.V."/>
            <person name="Kolganova T.V."/>
            <person name="Lebedinsky A.V."/>
            <person name="Chernyh N.A."/>
            <person name="Bonch-Osmolovskaya E.A."/>
            <person name="Skryabin K.G."/>
        </authorList>
    </citation>
    <scope>NUCLEOTIDE SEQUENCE [LARGE SCALE GENOMIC DNA]</scope>
    <source>
        <strain evidence="2">DSM 18924 / JCM 16383 / VKM B-2413 / 1221n</strain>
    </source>
</reference>
<proteinExistence type="predicted"/>
<sequence length="299" mass="33659">MITHEVLMNAIALLNNGVSLNIVSKTLGVNRTQLSRHLNTLIKKNLLVKYLNVFIDRLQTPVSIVIGELKQKATGLRCLLGNPPLIISYYSYTSRPTIISYVRDDYSGIDARSIAADACRIVFYGRISQVLVPIQVVQNPGFTLLESSVFIDKDILLDEADEVIALELFRLFNPCIFGRWRTSDLVGTLKKSLGARDTYHHFTRHAVALTRKKYVYKDSGMYSLIFVSSDTLDALAALLSQLHESQILIDVEQANMVSTYPFIGVIHAWISLDKLYDYNKGHDLIEGVSYAIYPVFSVH</sequence>